<feature type="region of interest" description="Disordered" evidence="1">
    <location>
        <begin position="654"/>
        <end position="675"/>
    </location>
</feature>
<evidence type="ECO:0008006" key="4">
    <source>
        <dbReference type="Google" id="ProtNLM"/>
    </source>
</evidence>
<feature type="compositionally biased region" description="Basic and acidic residues" evidence="1">
    <location>
        <begin position="282"/>
        <end position="320"/>
    </location>
</feature>
<evidence type="ECO:0000313" key="3">
    <source>
        <dbReference type="Proteomes" id="UP000836841"/>
    </source>
</evidence>
<feature type="region of interest" description="Disordered" evidence="1">
    <location>
        <begin position="243"/>
        <end position="523"/>
    </location>
</feature>
<protein>
    <recommendedName>
        <fullName evidence="4">MATH domain-containing protein</fullName>
    </recommendedName>
</protein>
<name>A0AAU9RNZ1_THLAR</name>
<dbReference type="EMBL" id="OU466858">
    <property type="protein sequence ID" value="CAH2046592.1"/>
    <property type="molecule type" value="Genomic_DNA"/>
</dbReference>
<feature type="compositionally biased region" description="Basic and acidic residues" evidence="1">
    <location>
        <begin position="477"/>
        <end position="491"/>
    </location>
</feature>
<feature type="compositionally biased region" description="Basic residues" evidence="1">
    <location>
        <begin position="264"/>
        <end position="281"/>
    </location>
</feature>
<feature type="compositionally biased region" description="Polar residues" evidence="1">
    <location>
        <begin position="415"/>
        <end position="438"/>
    </location>
</feature>
<proteinExistence type="predicted"/>
<dbReference type="InterPro" id="IPR002083">
    <property type="entry name" value="MATH/TRAF_dom"/>
</dbReference>
<feature type="compositionally biased region" description="Basic and acidic residues" evidence="1">
    <location>
        <begin position="341"/>
        <end position="354"/>
    </location>
</feature>
<dbReference type="PANTHER" id="PTHR47477">
    <property type="entry name" value="TNF RECEPTOR-ASSOCIATED FACTOR HOMOLOG 1A"/>
    <property type="match status" value="1"/>
</dbReference>
<feature type="compositionally biased region" description="Polar residues" evidence="1">
    <location>
        <begin position="541"/>
        <end position="557"/>
    </location>
</feature>
<reference evidence="2 3" key="1">
    <citation type="submission" date="2022-03" db="EMBL/GenBank/DDBJ databases">
        <authorList>
            <person name="Nunn A."/>
            <person name="Chopra R."/>
            <person name="Nunn A."/>
            <person name="Contreras Garrido A."/>
        </authorList>
    </citation>
    <scope>NUCLEOTIDE SEQUENCE [LARGE SCALE GENOMIC DNA]</scope>
</reference>
<gene>
    <name evidence="2" type="ORF">TAV2_LOCUS6682</name>
</gene>
<feature type="compositionally biased region" description="Basic and acidic residues" evidence="1">
    <location>
        <begin position="443"/>
        <end position="465"/>
    </location>
</feature>
<feature type="compositionally biased region" description="Polar residues" evidence="1">
    <location>
        <begin position="1"/>
        <end position="11"/>
    </location>
</feature>
<dbReference type="AlphaFoldDB" id="A0AAU9RNZ1"/>
<feature type="region of interest" description="Disordered" evidence="1">
    <location>
        <begin position="537"/>
        <end position="557"/>
    </location>
</feature>
<sequence length="882" mass="97680">MLGMSETTNEDSGGGRSVEESSNGQRSQSAEALAEWRSSDRVENGTPSTSPPYWDIDEEDDFGLKPSELFGKDTWKIEKFSEINKRELRGDVFEVGGYKWFHVTLMAGWSHFAQFTIAVINKDPKKSKHSEQICGRFVEERRSRLLKLIEDKAKWKRAALEPLPKGPQNRTKDVNAGEFRTEAIERDEKRLTELGRRTVEIFALTHIFSTSCNFSEKCSNKIEVAYQEAIAWRRQEELIREEEEEVLAENEQKAKRRAAEKEKKSKKKQAKQKKNKNRGKEKRKEEKVRSQSEERDIAKEESVRAKEESSAEKPDTHGDVSDVSDSVDSSADILQLDSEDRESSPVHWEIDASETHPPPSLGDTSSRGRDSSISIPNGVAERKCISTMDDSSSTCSNDSIRSGGGSGSYKGSVSNYRSQKWLSKTQPGKVSDANSLASETEEQPSRHASEPKNQRHSSEIGRVVEADVVISHIHKPQSPEERNPVSKDHSTVRTQVKSPVVHSSPRAAHWNHHPSSVAQAKPEKKIVSNVDTAANRKAISSARSPSSDQQASPSRDIQFQTMAPRADVQKTISPTKRMAQPAPPSILSRPLSAPLIPPKQAAPVVISPAQASTTSLARSMSSTGRVGSPIHSQTYIPQSYKHAIVGSFSFSNSSSQPTGTTTAFPSYSHPPPPPVSLSNQPGFSWDVSSGGRGLWTGGSNSNRETPTTSTTINHRMNLPYNTPVSTSFLPTDVQFGRTTTQSLMTDEFPHLDIINDLLEDEHGSMDNNMYRVPQRFNNIYSYHGGADFGISGRSRSYSDDGFHQSYGEYMSPSSSSSSPYGNGLTQTQWRMANLDLSLLAMRNQDDAALAASNYSYFDLDSSNQNLSAGINGYRDFRPSNGH</sequence>
<dbReference type="CDD" id="cd00121">
    <property type="entry name" value="MATH"/>
    <property type="match status" value="1"/>
</dbReference>
<keyword evidence="3" id="KW-1185">Reference proteome</keyword>
<dbReference type="InterPro" id="IPR055327">
    <property type="entry name" value="TRAF1A/B"/>
</dbReference>
<feature type="compositionally biased region" description="Low complexity" evidence="1">
    <location>
        <begin position="321"/>
        <end position="332"/>
    </location>
</feature>
<feature type="region of interest" description="Disordered" evidence="1">
    <location>
        <begin position="694"/>
        <end position="717"/>
    </location>
</feature>
<dbReference type="Proteomes" id="UP000836841">
    <property type="component" value="Chromosome 2"/>
</dbReference>
<accession>A0AAU9RNZ1</accession>
<feature type="region of interest" description="Disordered" evidence="1">
    <location>
        <begin position="1"/>
        <end position="57"/>
    </location>
</feature>
<dbReference type="PANTHER" id="PTHR47477:SF8">
    <property type="entry name" value="TNF RECEPTOR-ASSOCIATED FACTOR HOMOLOG 1A"/>
    <property type="match status" value="1"/>
</dbReference>
<evidence type="ECO:0000256" key="1">
    <source>
        <dbReference type="SAM" id="MobiDB-lite"/>
    </source>
</evidence>
<feature type="compositionally biased region" description="Basic and acidic residues" evidence="1">
    <location>
        <begin position="250"/>
        <end position="263"/>
    </location>
</feature>
<organism evidence="2 3">
    <name type="scientific">Thlaspi arvense</name>
    <name type="common">Field penny-cress</name>
    <dbReference type="NCBI Taxonomy" id="13288"/>
    <lineage>
        <taxon>Eukaryota</taxon>
        <taxon>Viridiplantae</taxon>
        <taxon>Streptophyta</taxon>
        <taxon>Embryophyta</taxon>
        <taxon>Tracheophyta</taxon>
        <taxon>Spermatophyta</taxon>
        <taxon>Magnoliopsida</taxon>
        <taxon>eudicotyledons</taxon>
        <taxon>Gunneridae</taxon>
        <taxon>Pentapetalae</taxon>
        <taxon>rosids</taxon>
        <taxon>malvids</taxon>
        <taxon>Brassicales</taxon>
        <taxon>Brassicaceae</taxon>
        <taxon>Thlaspideae</taxon>
        <taxon>Thlaspi</taxon>
    </lineage>
</organism>
<feature type="compositionally biased region" description="Polar residues" evidence="1">
    <location>
        <begin position="697"/>
        <end position="717"/>
    </location>
</feature>
<dbReference type="SUPFAM" id="SSF49599">
    <property type="entry name" value="TRAF domain-like"/>
    <property type="match status" value="1"/>
</dbReference>
<evidence type="ECO:0000313" key="2">
    <source>
        <dbReference type="EMBL" id="CAH2046592.1"/>
    </source>
</evidence>
<feature type="compositionally biased region" description="Polar residues" evidence="1">
    <location>
        <begin position="20"/>
        <end position="30"/>
    </location>
</feature>